<comment type="caution">
    <text evidence="1">The sequence shown here is derived from an EMBL/GenBank/DDBJ whole genome shotgun (WGS) entry which is preliminary data.</text>
</comment>
<reference evidence="1" key="3">
    <citation type="submission" date="2023-05" db="EMBL/GenBank/DDBJ databases">
        <authorList>
            <person name="Smith C.H."/>
        </authorList>
    </citation>
    <scope>NUCLEOTIDE SEQUENCE</scope>
    <source>
        <strain evidence="1">CHS0354</strain>
        <tissue evidence="1">Mantle</tissue>
    </source>
</reference>
<organism evidence="1 2">
    <name type="scientific">Potamilus streckersoni</name>
    <dbReference type="NCBI Taxonomy" id="2493646"/>
    <lineage>
        <taxon>Eukaryota</taxon>
        <taxon>Metazoa</taxon>
        <taxon>Spiralia</taxon>
        <taxon>Lophotrochozoa</taxon>
        <taxon>Mollusca</taxon>
        <taxon>Bivalvia</taxon>
        <taxon>Autobranchia</taxon>
        <taxon>Heteroconchia</taxon>
        <taxon>Palaeoheterodonta</taxon>
        <taxon>Unionida</taxon>
        <taxon>Unionoidea</taxon>
        <taxon>Unionidae</taxon>
        <taxon>Ambleminae</taxon>
        <taxon>Lampsilini</taxon>
        <taxon>Potamilus</taxon>
    </lineage>
</organism>
<dbReference type="Proteomes" id="UP001195483">
    <property type="component" value="Unassembled WGS sequence"/>
</dbReference>
<name>A0AAE0RPH5_9BIVA</name>
<dbReference type="Gene3D" id="2.40.50.120">
    <property type="match status" value="1"/>
</dbReference>
<keyword evidence="2" id="KW-1185">Reference proteome</keyword>
<reference evidence="1" key="1">
    <citation type="journal article" date="2021" name="Genome Biol. Evol.">
        <title>A High-Quality Reference Genome for a Parasitic Bivalve with Doubly Uniparental Inheritance (Bivalvia: Unionida).</title>
        <authorList>
            <person name="Smith C.H."/>
        </authorList>
    </citation>
    <scope>NUCLEOTIDE SEQUENCE</scope>
    <source>
        <strain evidence="1">CHS0354</strain>
    </source>
</reference>
<reference evidence="1" key="2">
    <citation type="journal article" date="2021" name="Genome Biol. Evol.">
        <title>Developing a high-quality reference genome for a parasitic bivalve with doubly uniparental inheritance (Bivalvia: Unionida).</title>
        <authorList>
            <person name="Smith C.H."/>
        </authorList>
    </citation>
    <scope>NUCLEOTIDE SEQUENCE</scope>
    <source>
        <strain evidence="1">CHS0354</strain>
        <tissue evidence="1">Mantle</tissue>
    </source>
</reference>
<dbReference type="EMBL" id="JAEAOA010001813">
    <property type="protein sequence ID" value="KAK3577222.1"/>
    <property type="molecule type" value="Genomic_DNA"/>
</dbReference>
<dbReference type="AlphaFoldDB" id="A0AAE0RPH5"/>
<proteinExistence type="predicted"/>
<protein>
    <submittedName>
        <fullName evidence="1">Uncharacterized protein</fullName>
    </submittedName>
</protein>
<gene>
    <name evidence="1" type="ORF">CHS0354_030492</name>
</gene>
<evidence type="ECO:0000313" key="2">
    <source>
        <dbReference type="Proteomes" id="UP001195483"/>
    </source>
</evidence>
<dbReference type="InterPro" id="IPR008993">
    <property type="entry name" value="TIMP-like_OB-fold"/>
</dbReference>
<accession>A0AAE0RPH5</accession>
<sequence>NGPNAIFLNGSRYFHVTVPRQEPRCGQSLTVSKDYLLSGIVNKEGVLDIYKCELITSLDEGDDEEDDYIDDFRPDGCLNQSDWI</sequence>
<dbReference type="SUPFAM" id="SSF50242">
    <property type="entry name" value="TIMP-like"/>
    <property type="match status" value="1"/>
</dbReference>
<feature type="non-terminal residue" evidence="1">
    <location>
        <position position="1"/>
    </location>
</feature>
<evidence type="ECO:0000313" key="1">
    <source>
        <dbReference type="EMBL" id="KAK3577222.1"/>
    </source>
</evidence>